<dbReference type="AlphaFoldDB" id="A0A8J5GL82"/>
<dbReference type="PANTHER" id="PTHR11241:SF0">
    <property type="entry name" value="DEOXYURIDINE 5'-TRIPHOSPHATE NUCLEOTIDOHYDROLASE"/>
    <property type="match status" value="1"/>
</dbReference>
<evidence type="ECO:0000313" key="9">
    <source>
        <dbReference type="Proteomes" id="UP000734854"/>
    </source>
</evidence>
<reference evidence="8 9" key="1">
    <citation type="submission" date="2020-08" db="EMBL/GenBank/DDBJ databases">
        <title>Plant Genome Project.</title>
        <authorList>
            <person name="Zhang R.-G."/>
        </authorList>
    </citation>
    <scope>NUCLEOTIDE SEQUENCE [LARGE SCALE GENOMIC DNA]</scope>
    <source>
        <tissue evidence="8">Rhizome</tissue>
    </source>
</reference>
<organism evidence="8 9">
    <name type="scientific">Zingiber officinale</name>
    <name type="common">Ginger</name>
    <name type="synonym">Amomum zingiber</name>
    <dbReference type="NCBI Taxonomy" id="94328"/>
    <lineage>
        <taxon>Eukaryota</taxon>
        <taxon>Viridiplantae</taxon>
        <taxon>Streptophyta</taxon>
        <taxon>Embryophyta</taxon>
        <taxon>Tracheophyta</taxon>
        <taxon>Spermatophyta</taxon>
        <taxon>Magnoliopsida</taxon>
        <taxon>Liliopsida</taxon>
        <taxon>Zingiberales</taxon>
        <taxon>Zingiberaceae</taxon>
        <taxon>Zingiber</taxon>
    </lineage>
</organism>
<sequence>MGDQAILATMEVDLTRGSQMIYVIPNIMMTINDFFRSIQISILTRGYDQWRNGETNLLITRGMVGRLSNTSNVGFAYEVQGVVDYLTSHGVRVLPERRYPTTPLLELDWVIRPTQICLPSQPTEVNSRNLTDGRISISFSNYTAARDPQDENEENELIAVLTEKHPGIDICLGYEDDYNLITATADKEEFPFILVHKLTNHAVMLQQKSSGAAGFDLAADRPTAIELRGRALISTRLSLKIPWGTYGRIATRSSVAWNLGLDVGAGGIDSDYRVPQLAVTARSSDDFGSTDDGTSSSNPEPHSTRYKPNWDVLLSKEKQIISTFAEEETLIWHLQEDLGINYVGATSPGVTVLQPIDFTLETLIEEDENPTEEDDEFSYIQYLAALNTPKETIWDEYEDNENLAKNWINPFYTPSEEQQLIVVGHEMEYPILK</sequence>
<dbReference type="GO" id="GO:0046081">
    <property type="term" value="P:dUTP catabolic process"/>
    <property type="evidence" value="ECO:0007669"/>
    <property type="project" value="InterPro"/>
</dbReference>
<name>A0A8J5GL82_ZINOF</name>
<evidence type="ECO:0000256" key="2">
    <source>
        <dbReference type="ARBA" id="ARBA00006581"/>
    </source>
</evidence>
<dbReference type="EMBL" id="JACMSC010000008">
    <property type="protein sequence ID" value="KAG6510377.1"/>
    <property type="molecule type" value="Genomic_DNA"/>
</dbReference>
<dbReference type="GO" id="GO:0006226">
    <property type="term" value="P:dUMP biosynthetic process"/>
    <property type="evidence" value="ECO:0007669"/>
    <property type="project" value="UniProtKB-UniPathway"/>
</dbReference>
<evidence type="ECO:0000256" key="6">
    <source>
        <dbReference type="SAM" id="MobiDB-lite"/>
    </source>
</evidence>
<accession>A0A8J5GL82</accession>
<dbReference type="InterPro" id="IPR036157">
    <property type="entry name" value="dUTPase-like_sf"/>
</dbReference>
<dbReference type="UniPathway" id="UPA00610">
    <property type="reaction ID" value="UER00666"/>
</dbReference>
<dbReference type="GO" id="GO:0000287">
    <property type="term" value="F:magnesium ion binding"/>
    <property type="evidence" value="ECO:0007669"/>
    <property type="project" value="InterPro"/>
</dbReference>
<comment type="similarity">
    <text evidence="2">Belongs to the dUTPase family.</text>
</comment>
<gene>
    <name evidence="8" type="ORF">ZIOFF_028387</name>
</gene>
<evidence type="ECO:0000256" key="5">
    <source>
        <dbReference type="ARBA" id="ARBA00023080"/>
    </source>
</evidence>
<evidence type="ECO:0000259" key="7">
    <source>
        <dbReference type="Pfam" id="PF00692"/>
    </source>
</evidence>
<evidence type="ECO:0000256" key="4">
    <source>
        <dbReference type="ARBA" id="ARBA00022801"/>
    </source>
</evidence>
<proteinExistence type="inferred from homology"/>
<keyword evidence="4" id="KW-0378">Hydrolase</keyword>
<keyword evidence="5" id="KW-0546">Nucleotide metabolism</keyword>
<comment type="pathway">
    <text evidence="1">Pyrimidine metabolism; dUMP biosynthesis; dUMP from dCTP (dUTP route): step 2/2.</text>
</comment>
<dbReference type="InterPro" id="IPR033704">
    <property type="entry name" value="dUTPase_trimeric"/>
</dbReference>
<dbReference type="CDD" id="cd07557">
    <property type="entry name" value="trimeric_dUTPase"/>
    <property type="match status" value="1"/>
</dbReference>
<dbReference type="Pfam" id="PF00692">
    <property type="entry name" value="dUTPase"/>
    <property type="match status" value="1"/>
</dbReference>
<feature type="domain" description="dUTPase-like" evidence="7">
    <location>
        <begin position="202"/>
        <end position="279"/>
    </location>
</feature>
<dbReference type="PANTHER" id="PTHR11241">
    <property type="entry name" value="DEOXYURIDINE 5'-TRIPHOSPHATE NUCLEOTIDOHYDROLASE"/>
    <property type="match status" value="1"/>
</dbReference>
<dbReference type="InterPro" id="IPR008181">
    <property type="entry name" value="dUTPase"/>
</dbReference>
<protein>
    <recommendedName>
        <fullName evidence="3">dUTP diphosphatase</fullName>
        <ecNumber evidence="3">3.6.1.23</ecNumber>
    </recommendedName>
</protein>
<comment type="caution">
    <text evidence="8">The sequence shown here is derived from an EMBL/GenBank/DDBJ whole genome shotgun (WGS) entry which is preliminary data.</text>
</comment>
<dbReference type="InterPro" id="IPR029054">
    <property type="entry name" value="dUTPase-like"/>
</dbReference>
<dbReference type="EC" id="3.6.1.23" evidence="3"/>
<dbReference type="GO" id="GO:0004170">
    <property type="term" value="F:dUTP diphosphatase activity"/>
    <property type="evidence" value="ECO:0007669"/>
    <property type="project" value="UniProtKB-EC"/>
</dbReference>
<keyword evidence="9" id="KW-1185">Reference proteome</keyword>
<dbReference type="SUPFAM" id="SSF51283">
    <property type="entry name" value="dUTPase-like"/>
    <property type="match status" value="1"/>
</dbReference>
<evidence type="ECO:0000256" key="1">
    <source>
        <dbReference type="ARBA" id="ARBA00005142"/>
    </source>
</evidence>
<feature type="region of interest" description="Disordered" evidence="6">
    <location>
        <begin position="283"/>
        <end position="306"/>
    </location>
</feature>
<feature type="compositionally biased region" description="Low complexity" evidence="6">
    <location>
        <begin position="286"/>
        <end position="297"/>
    </location>
</feature>
<evidence type="ECO:0000313" key="8">
    <source>
        <dbReference type="EMBL" id="KAG6510377.1"/>
    </source>
</evidence>
<evidence type="ECO:0000256" key="3">
    <source>
        <dbReference type="ARBA" id="ARBA00012379"/>
    </source>
</evidence>
<dbReference type="Gene3D" id="2.70.40.10">
    <property type="match status" value="1"/>
</dbReference>
<dbReference type="Proteomes" id="UP000734854">
    <property type="component" value="Unassembled WGS sequence"/>
</dbReference>